<dbReference type="PANTHER" id="PTHR31394">
    <property type="entry name" value="TRANSMEMBRANE PROTEIN 199"/>
    <property type="match status" value="1"/>
</dbReference>
<feature type="transmembrane region" description="Helical" evidence="8">
    <location>
        <begin position="188"/>
        <end position="210"/>
    </location>
</feature>
<evidence type="ECO:0000256" key="8">
    <source>
        <dbReference type="SAM" id="Phobius"/>
    </source>
</evidence>
<comment type="subcellular location">
    <subcellularLocation>
        <location evidence="1">Endoplasmic reticulum membrane</location>
        <topology evidence="1">Multi-pass membrane protein</topology>
    </subcellularLocation>
</comment>
<feature type="transmembrane region" description="Helical" evidence="8">
    <location>
        <begin position="158"/>
        <end position="182"/>
    </location>
</feature>
<keyword evidence="4 8" id="KW-1133">Transmembrane helix</keyword>
<evidence type="ECO:0000256" key="2">
    <source>
        <dbReference type="ARBA" id="ARBA00022692"/>
    </source>
</evidence>
<dbReference type="Proteomes" id="UP000192223">
    <property type="component" value="Unplaced"/>
</dbReference>
<dbReference type="RefSeq" id="XP_018334840.1">
    <property type="nucleotide sequence ID" value="XM_018479338.2"/>
</dbReference>
<proteinExistence type="predicted"/>
<gene>
    <name evidence="10" type="primary">LOC108743747</name>
</gene>
<reference evidence="10" key="1">
    <citation type="submission" date="2025-08" db="UniProtKB">
        <authorList>
            <consortium name="RefSeq"/>
        </authorList>
    </citation>
    <scope>IDENTIFICATION</scope>
    <source>
        <tissue evidence="10">Entire body</tissue>
    </source>
</reference>
<keyword evidence="3" id="KW-0256">Endoplasmic reticulum</keyword>
<keyword evidence="9" id="KW-1185">Reference proteome</keyword>
<dbReference type="GO" id="GO:0070072">
    <property type="term" value="P:vacuolar proton-transporting V-type ATPase complex assembly"/>
    <property type="evidence" value="ECO:0007669"/>
    <property type="project" value="InterPro"/>
</dbReference>
<dbReference type="OrthoDB" id="19981at2759"/>
<protein>
    <submittedName>
        <fullName evidence="10">Transmembrane protein 199</fullName>
    </submittedName>
</protein>
<name>A0A1W4XR08_AGRPL</name>
<dbReference type="PANTHER" id="PTHR31394:SF1">
    <property type="entry name" value="TRANSMEMBRANE PROTEIN 199"/>
    <property type="match status" value="1"/>
</dbReference>
<dbReference type="GO" id="GO:0005789">
    <property type="term" value="C:endoplasmic reticulum membrane"/>
    <property type="evidence" value="ECO:0007669"/>
    <property type="project" value="UniProtKB-SubCell"/>
</dbReference>
<dbReference type="FunCoup" id="A0A1W4XR08">
    <property type="interactions" value="1167"/>
</dbReference>
<evidence type="ECO:0000313" key="10">
    <source>
        <dbReference type="RefSeq" id="XP_018334840.1"/>
    </source>
</evidence>
<evidence type="ECO:0000313" key="9">
    <source>
        <dbReference type="Proteomes" id="UP000192223"/>
    </source>
</evidence>
<dbReference type="AlphaFoldDB" id="A0A1W4XR08"/>
<accession>A0A1W4XR08</accession>
<keyword evidence="6" id="KW-0175">Coiled coil</keyword>
<sequence>MPLGISALNSKKSVDHTKRKQVNPVYHTSTEDKLFVKELNLQVDNICTDSITNGNLKQEYFLNLEDLYWIYHHLEERNKLKNSSDKMYFHELFEGSEILLPENEEIPRNKELEKRCQKLREQQENKEYKNITKDVDSIRRKLPEDTISYQLKQLNKQLIAVFQFVLSVAAGFAFGFIGIELIVGNLDFGFRLLLGIMCALIIALAELYFLAKKLNEDLQFDVTEKQKAKHSKID</sequence>
<evidence type="ECO:0000256" key="4">
    <source>
        <dbReference type="ARBA" id="ARBA00022989"/>
    </source>
</evidence>
<feature type="region of interest" description="Disordered" evidence="7">
    <location>
        <begin position="1"/>
        <end position="21"/>
    </location>
</feature>
<dbReference type="InParanoid" id="A0A1W4XR08"/>
<dbReference type="STRING" id="224129.A0A1W4XR08"/>
<evidence type="ECO:0000256" key="7">
    <source>
        <dbReference type="SAM" id="MobiDB-lite"/>
    </source>
</evidence>
<keyword evidence="5 8" id="KW-0472">Membrane</keyword>
<dbReference type="InterPro" id="IPR021013">
    <property type="entry name" value="ATPase_Vma12"/>
</dbReference>
<dbReference type="KEGG" id="apln:108743747"/>
<organism evidence="9 10">
    <name type="scientific">Agrilus planipennis</name>
    <name type="common">Emerald ash borer</name>
    <name type="synonym">Agrilus marcopoli</name>
    <dbReference type="NCBI Taxonomy" id="224129"/>
    <lineage>
        <taxon>Eukaryota</taxon>
        <taxon>Metazoa</taxon>
        <taxon>Ecdysozoa</taxon>
        <taxon>Arthropoda</taxon>
        <taxon>Hexapoda</taxon>
        <taxon>Insecta</taxon>
        <taxon>Pterygota</taxon>
        <taxon>Neoptera</taxon>
        <taxon>Endopterygota</taxon>
        <taxon>Coleoptera</taxon>
        <taxon>Polyphaga</taxon>
        <taxon>Elateriformia</taxon>
        <taxon>Buprestoidea</taxon>
        <taxon>Buprestidae</taxon>
        <taxon>Agrilinae</taxon>
        <taxon>Agrilus</taxon>
    </lineage>
</organism>
<evidence type="ECO:0000256" key="3">
    <source>
        <dbReference type="ARBA" id="ARBA00022824"/>
    </source>
</evidence>
<dbReference type="Pfam" id="PF11712">
    <property type="entry name" value="Vma12"/>
    <property type="match status" value="1"/>
</dbReference>
<dbReference type="GeneID" id="108743747"/>
<feature type="coiled-coil region" evidence="6">
    <location>
        <begin position="109"/>
        <end position="141"/>
    </location>
</feature>
<evidence type="ECO:0000256" key="6">
    <source>
        <dbReference type="SAM" id="Coils"/>
    </source>
</evidence>
<evidence type="ECO:0000256" key="5">
    <source>
        <dbReference type="ARBA" id="ARBA00023136"/>
    </source>
</evidence>
<evidence type="ECO:0000256" key="1">
    <source>
        <dbReference type="ARBA" id="ARBA00004477"/>
    </source>
</evidence>
<keyword evidence="2 8" id="KW-0812">Transmembrane</keyword>